<keyword evidence="1" id="KW-0175">Coiled coil</keyword>
<comment type="caution">
    <text evidence="3">The sequence shown here is derived from an EMBL/GenBank/DDBJ whole genome shotgun (WGS) entry which is preliminary data.</text>
</comment>
<dbReference type="EMBL" id="RDQH01000327">
    <property type="protein sequence ID" value="RXI08697.1"/>
    <property type="molecule type" value="Genomic_DNA"/>
</dbReference>
<evidence type="ECO:0000256" key="2">
    <source>
        <dbReference type="SAM" id="MobiDB-lite"/>
    </source>
</evidence>
<dbReference type="Gramene" id="mRNA:MD01G0135600">
    <property type="protein sequence ID" value="mRNA:MD01G0135600"/>
    <property type="gene ID" value="MD01G0135600"/>
</dbReference>
<dbReference type="Proteomes" id="UP000290289">
    <property type="component" value="Chromosome 1"/>
</dbReference>
<accession>A0A498KMG7</accession>
<organism evidence="3 4">
    <name type="scientific">Malus domestica</name>
    <name type="common">Apple</name>
    <name type="synonym">Pyrus malus</name>
    <dbReference type="NCBI Taxonomy" id="3750"/>
    <lineage>
        <taxon>Eukaryota</taxon>
        <taxon>Viridiplantae</taxon>
        <taxon>Streptophyta</taxon>
        <taxon>Embryophyta</taxon>
        <taxon>Tracheophyta</taxon>
        <taxon>Spermatophyta</taxon>
        <taxon>Magnoliopsida</taxon>
        <taxon>eudicotyledons</taxon>
        <taxon>Gunneridae</taxon>
        <taxon>Pentapetalae</taxon>
        <taxon>rosids</taxon>
        <taxon>fabids</taxon>
        <taxon>Rosales</taxon>
        <taxon>Rosaceae</taxon>
        <taxon>Amygdaloideae</taxon>
        <taxon>Maleae</taxon>
        <taxon>Malus</taxon>
    </lineage>
</organism>
<dbReference type="SMR" id="A0A498KMG7"/>
<dbReference type="OrthoDB" id="1930341at2759"/>
<feature type="compositionally biased region" description="Basic and acidic residues" evidence="2">
    <location>
        <begin position="30"/>
        <end position="61"/>
    </location>
</feature>
<protein>
    <submittedName>
        <fullName evidence="3">Uncharacterized protein</fullName>
    </submittedName>
</protein>
<name>A0A498KMG7_MALDO</name>
<evidence type="ECO:0000313" key="3">
    <source>
        <dbReference type="EMBL" id="RXI08697.1"/>
    </source>
</evidence>
<reference evidence="3 4" key="1">
    <citation type="submission" date="2018-10" db="EMBL/GenBank/DDBJ databases">
        <title>A high-quality apple genome assembly.</title>
        <authorList>
            <person name="Hu J."/>
        </authorList>
    </citation>
    <scope>NUCLEOTIDE SEQUENCE [LARGE SCALE GENOMIC DNA]</scope>
    <source>
        <strain evidence="4">cv. HFTH1</strain>
        <tissue evidence="3">Young leaf</tissue>
    </source>
</reference>
<feature type="coiled-coil region" evidence="1">
    <location>
        <begin position="506"/>
        <end position="533"/>
    </location>
</feature>
<feature type="region of interest" description="Disordered" evidence="2">
    <location>
        <begin position="1"/>
        <end position="78"/>
    </location>
</feature>
<dbReference type="AlphaFoldDB" id="A0A498KMG7"/>
<proteinExistence type="predicted"/>
<feature type="region of interest" description="Disordered" evidence="2">
    <location>
        <begin position="219"/>
        <end position="242"/>
    </location>
</feature>
<dbReference type="PANTHER" id="PTHR33924">
    <property type="entry name" value="CATION-TRANSPORTING ATPASE"/>
    <property type="match status" value="1"/>
</dbReference>
<gene>
    <name evidence="3" type="ORF">DVH24_022841</name>
</gene>
<evidence type="ECO:0000256" key="1">
    <source>
        <dbReference type="SAM" id="Coils"/>
    </source>
</evidence>
<sequence length="595" mass="66364">MENRCDSGRVSDGAVPIHRFDSKIAGQKRISTEMGRERELGPRKRPKMRDLKTVCRSEGIRTDNPTSLKNKESSDQVQYGDDEMSQVTEVPITLSVDASQAGNFWRNTLSVPVNHASRLDLTTGACIGKRTVLNNSQQCTESFEITLLRDQSKCEKAKGIGLDLNAADVSASEKQDPFYPYKSTNSLKPRAASECGSCTGPLEEKDPMNVWKEMKQNGFISSTHGGIPVPKPRPKKTKNDEVKKKMECAKREQVDRFAKIAAPSGLLNELNPGIINHVRNRKQVRSIIESLVKLERLENDRLGNKQTTHPKSGTCEIGNRQDVGNMNDSAIHLYHENQPPNTVCHDWQTRGLPILTNKSSLIPVDKGGDVERTTVERFSGKSLESHSIPEREEDLLALKLSSSMQAPEDDSPLSSEETSSYLSIKAATIASQWLELILLDVKGRLEALRRSRKRVRDVVTTDLPSLLAKEFSPDQENNSQITKTSAHGFSRCAIADMHRARWIPLFEQMDKALSEEEEQLESWSNQVKEMQLHCDQGLQLVQWNAAPGIQHFGTSENGARPLMLDNSERALTVRAAAASIYSTCNFLLSTNVPCF</sequence>
<evidence type="ECO:0000313" key="4">
    <source>
        <dbReference type="Proteomes" id="UP000290289"/>
    </source>
</evidence>
<keyword evidence="4" id="KW-1185">Reference proteome</keyword>
<dbReference type="PANTHER" id="PTHR33924:SF5">
    <property type="entry name" value="CATION-TRANSPORTING ATPASE"/>
    <property type="match status" value="1"/>
</dbReference>